<dbReference type="GO" id="GO:0005730">
    <property type="term" value="C:nucleolus"/>
    <property type="evidence" value="ECO:0007669"/>
    <property type="project" value="UniProtKB-SubCell"/>
</dbReference>
<evidence type="ECO:0000256" key="5">
    <source>
        <dbReference type="SAM" id="MobiDB-lite"/>
    </source>
</evidence>
<feature type="region of interest" description="Disordered" evidence="5">
    <location>
        <begin position="1"/>
        <end position="28"/>
    </location>
</feature>
<dbReference type="EMBL" id="ML213503">
    <property type="protein sequence ID" value="TFK57160.1"/>
    <property type="molecule type" value="Genomic_DNA"/>
</dbReference>
<dbReference type="Proteomes" id="UP000305948">
    <property type="component" value="Unassembled WGS sequence"/>
</dbReference>
<evidence type="ECO:0000256" key="1">
    <source>
        <dbReference type="ARBA" id="ARBA00004604"/>
    </source>
</evidence>
<proteinExistence type="inferred from homology"/>
<dbReference type="InterPro" id="IPR028160">
    <property type="entry name" value="Slx9-like"/>
</dbReference>
<dbReference type="PANTHER" id="PTHR31109:SF2">
    <property type="entry name" value="RIBOSOME BIOGENESIS PROTEIN SLX9 HOMOLOG"/>
    <property type="match status" value="1"/>
</dbReference>
<feature type="region of interest" description="Disordered" evidence="5">
    <location>
        <begin position="122"/>
        <end position="158"/>
    </location>
</feature>
<dbReference type="GO" id="GO:0000462">
    <property type="term" value="P:maturation of SSU-rRNA from tricistronic rRNA transcript (SSU-rRNA, 5.8S rRNA, LSU-rRNA)"/>
    <property type="evidence" value="ECO:0007669"/>
    <property type="project" value="InterPro"/>
</dbReference>
<organism evidence="6 7">
    <name type="scientific">Heliocybe sulcata</name>
    <dbReference type="NCBI Taxonomy" id="5364"/>
    <lineage>
        <taxon>Eukaryota</taxon>
        <taxon>Fungi</taxon>
        <taxon>Dikarya</taxon>
        <taxon>Basidiomycota</taxon>
        <taxon>Agaricomycotina</taxon>
        <taxon>Agaricomycetes</taxon>
        <taxon>Gloeophyllales</taxon>
        <taxon>Gloeophyllaceae</taxon>
        <taxon>Heliocybe</taxon>
    </lineage>
</organism>
<dbReference type="STRING" id="5364.A0A5C3NIR6"/>
<evidence type="ECO:0000256" key="3">
    <source>
        <dbReference type="ARBA" id="ARBA00021321"/>
    </source>
</evidence>
<feature type="compositionally biased region" description="Basic residues" evidence="5">
    <location>
        <begin position="1"/>
        <end position="15"/>
    </location>
</feature>
<comment type="similarity">
    <text evidence="2">Belongs to the SLX9 family.</text>
</comment>
<dbReference type="GO" id="GO:0030686">
    <property type="term" value="C:90S preribosome"/>
    <property type="evidence" value="ECO:0007669"/>
    <property type="project" value="InterPro"/>
</dbReference>
<evidence type="ECO:0000256" key="2">
    <source>
        <dbReference type="ARBA" id="ARBA00011022"/>
    </source>
</evidence>
<evidence type="ECO:0000313" key="7">
    <source>
        <dbReference type="Proteomes" id="UP000305948"/>
    </source>
</evidence>
<keyword evidence="4" id="KW-0539">Nucleus</keyword>
<sequence>MPKERRQRVGAHAKSAKLAGGSPSTSGLEQTIIEDAAEPLINDVSASANVDEMQGNLTKKEKQYLKRELFLQRLEAGSAPYSKSHVRRLKRKSREKIAGGLDELHTAIASVEEAIPVAVKNSVQDTTQDESPSDPSVKVKPQLGQIGEGNAAPLSQAQRKKALRVEQIRHPLILSNPDYVSNPFEAIRKHAQNTLVKRQEAN</sequence>
<dbReference type="AlphaFoldDB" id="A0A5C3NIR6"/>
<dbReference type="PANTHER" id="PTHR31109">
    <property type="entry name" value="PROTEIN FAM207A"/>
    <property type="match status" value="1"/>
</dbReference>
<dbReference type="GO" id="GO:0030688">
    <property type="term" value="C:preribosome, small subunit precursor"/>
    <property type="evidence" value="ECO:0007669"/>
    <property type="project" value="InterPro"/>
</dbReference>
<reference evidence="6 7" key="1">
    <citation type="journal article" date="2019" name="Nat. Ecol. Evol.">
        <title>Megaphylogeny resolves global patterns of mushroom evolution.</title>
        <authorList>
            <person name="Varga T."/>
            <person name="Krizsan K."/>
            <person name="Foldi C."/>
            <person name="Dima B."/>
            <person name="Sanchez-Garcia M."/>
            <person name="Sanchez-Ramirez S."/>
            <person name="Szollosi G.J."/>
            <person name="Szarkandi J.G."/>
            <person name="Papp V."/>
            <person name="Albert L."/>
            <person name="Andreopoulos W."/>
            <person name="Angelini C."/>
            <person name="Antonin V."/>
            <person name="Barry K.W."/>
            <person name="Bougher N.L."/>
            <person name="Buchanan P."/>
            <person name="Buyck B."/>
            <person name="Bense V."/>
            <person name="Catcheside P."/>
            <person name="Chovatia M."/>
            <person name="Cooper J."/>
            <person name="Damon W."/>
            <person name="Desjardin D."/>
            <person name="Finy P."/>
            <person name="Geml J."/>
            <person name="Haridas S."/>
            <person name="Hughes K."/>
            <person name="Justo A."/>
            <person name="Karasinski D."/>
            <person name="Kautmanova I."/>
            <person name="Kiss B."/>
            <person name="Kocsube S."/>
            <person name="Kotiranta H."/>
            <person name="LaButti K.M."/>
            <person name="Lechner B.E."/>
            <person name="Liimatainen K."/>
            <person name="Lipzen A."/>
            <person name="Lukacs Z."/>
            <person name="Mihaltcheva S."/>
            <person name="Morgado L.N."/>
            <person name="Niskanen T."/>
            <person name="Noordeloos M.E."/>
            <person name="Ohm R.A."/>
            <person name="Ortiz-Santana B."/>
            <person name="Ovrebo C."/>
            <person name="Racz N."/>
            <person name="Riley R."/>
            <person name="Savchenko A."/>
            <person name="Shiryaev A."/>
            <person name="Soop K."/>
            <person name="Spirin V."/>
            <person name="Szebenyi C."/>
            <person name="Tomsovsky M."/>
            <person name="Tulloss R.E."/>
            <person name="Uehling J."/>
            <person name="Grigoriev I.V."/>
            <person name="Vagvolgyi C."/>
            <person name="Papp T."/>
            <person name="Martin F.M."/>
            <person name="Miettinen O."/>
            <person name="Hibbett D.S."/>
            <person name="Nagy L.G."/>
        </authorList>
    </citation>
    <scope>NUCLEOTIDE SEQUENCE [LARGE SCALE GENOMIC DNA]</scope>
    <source>
        <strain evidence="6 7">OMC1185</strain>
    </source>
</reference>
<evidence type="ECO:0000313" key="6">
    <source>
        <dbReference type="EMBL" id="TFK57160.1"/>
    </source>
</evidence>
<evidence type="ECO:0000256" key="4">
    <source>
        <dbReference type="ARBA" id="ARBA00023242"/>
    </source>
</evidence>
<gene>
    <name evidence="6" type="ORF">OE88DRAFT_1650771</name>
</gene>
<name>A0A5C3NIR6_9AGAM</name>
<dbReference type="OrthoDB" id="18703at2759"/>
<comment type="subcellular location">
    <subcellularLocation>
        <location evidence="1">Nucleus</location>
        <location evidence="1">Nucleolus</location>
    </subcellularLocation>
</comment>
<accession>A0A5C3NIR6</accession>
<dbReference type="Pfam" id="PF15341">
    <property type="entry name" value="SLX9"/>
    <property type="match status" value="1"/>
</dbReference>
<protein>
    <recommendedName>
        <fullName evidence="3">Ribosome biogenesis protein SLX9</fullName>
    </recommendedName>
</protein>
<keyword evidence="7" id="KW-1185">Reference proteome</keyword>